<dbReference type="PROSITE" id="PS51900">
    <property type="entry name" value="CB"/>
    <property type="match status" value="1"/>
</dbReference>
<feature type="domain" description="Tyr recombinase" evidence="6">
    <location>
        <begin position="218"/>
        <end position="393"/>
    </location>
</feature>
<evidence type="ECO:0000313" key="8">
    <source>
        <dbReference type="EMBL" id="NMQ20989.1"/>
    </source>
</evidence>
<comment type="caution">
    <text evidence="8">The sequence shown here is derived from an EMBL/GenBank/DDBJ whole genome shotgun (WGS) entry which is preliminary data.</text>
</comment>
<dbReference type="PROSITE" id="PS51898">
    <property type="entry name" value="TYR_RECOMBINASE"/>
    <property type="match status" value="1"/>
</dbReference>
<accession>A0ABX1TR52</accession>
<dbReference type="CDD" id="cd00796">
    <property type="entry name" value="INT_Rci_Hp1_C"/>
    <property type="match status" value="1"/>
</dbReference>
<dbReference type="Pfam" id="PF13356">
    <property type="entry name" value="Arm-DNA-bind_3"/>
    <property type="match status" value="1"/>
</dbReference>
<dbReference type="Gene3D" id="1.10.443.10">
    <property type="entry name" value="Intergrase catalytic core"/>
    <property type="match status" value="1"/>
</dbReference>
<evidence type="ECO:0000256" key="2">
    <source>
        <dbReference type="ARBA" id="ARBA00022908"/>
    </source>
</evidence>
<dbReference type="Pfam" id="PF00589">
    <property type="entry name" value="Phage_integrase"/>
    <property type="match status" value="1"/>
</dbReference>
<protein>
    <submittedName>
        <fullName evidence="8">Site-specific integrase</fullName>
    </submittedName>
</protein>
<keyword evidence="4" id="KW-0233">DNA recombination</keyword>
<comment type="similarity">
    <text evidence="1">Belongs to the 'phage' integrase family.</text>
</comment>
<dbReference type="PANTHER" id="PTHR30629:SF2">
    <property type="entry name" value="PROPHAGE INTEGRASE INTS-RELATED"/>
    <property type="match status" value="1"/>
</dbReference>
<keyword evidence="3 5" id="KW-0238">DNA-binding</keyword>
<evidence type="ECO:0000259" key="7">
    <source>
        <dbReference type="PROSITE" id="PS51900"/>
    </source>
</evidence>
<dbReference type="Gene3D" id="3.30.160.390">
    <property type="entry name" value="Integrase, DNA-binding domain"/>
    <property type="match status" value="1"/>
</dbReference>
<evidence type="ECO:0000256" key="3">
    <source>
        <dbReference type="ARBA" id="ARBA00023125"/>
    </source>
</evidence>
<evidence type="ECO:0000256" key="1">
    <source>
        <dbReference type="ARBA" id="ARBA00008857"/>
    </source>
</evidence>
<dbReference type="InterPro" id="IPR013762">
    <property type="entry name" value="Integrase-like_cat_sf"/>
</dbReference>
<dbReference type="InterPro" id="IPR025166">
    <property type="entry name" value="Integrase_DNA_bind_dom"/>
</dbReference>
<keyword evidence="2" id="KW-0229">DNA integration</keyword>
<evidence type="ECO:0000256" key="4">
    <source>
        <dbReference type="ARBA" id="ARBA00023172"/>
    </source>
</evidence>
<dbReference type="InterPro" id="IPR050808">
    <property type="entry name" value="Phage_Integrase"/>
</dbReference>
<dbReference type="InterPro" id="IPR011010">
    <property type="entry name" value="DNA_brk_join_enz"/>
</dbReference>
<sequence>MSGLTAVFHPRGAPMNANADNRKFSFSKERIDRLPIPDRRTYYFDTKVPGLALSITPTGRKSFYFIRWLNGKTAFAKLENGGYPAMTPEQARAAVTRLNGEAATGIDPVEVRREQRAEMTLLEAFERWIEHGKQHKRSWEQDQATYRRYLEGWGSRKLSRLTRRAITDWHHATGERHGLYAANAALRLLRALLNWIIRAYDLKLSNPAAGIPLLPEQKRETWIDPATMPRLLAAIEGDQNPDMRDFFLLCLLTGARRGNVQAMRWADVDLSGGCWTVPGSEHKTKRPITIPLSTPVLAILQARQAFHGGKGYVFPSSSASGHLEEPKAAWKRVLTRAGLEGLRIHDLRHTAASWLANQGVPLTLIGAALGHTQTSTTSRYAHLAVDPVRQALERSGNAIMATRNPPAEVIPLPPTSRNVS</sequence>
<dbReference type="PANTHER" id="PTHR30629">
    <property type="entry name" value="PROPHAGE INTEGRASE"/>
    <property type="match status" value="1"/>
</dbReference>
<evidence type="ECO:0000256" key="5">
    <source>
        <dbReference type="PROSITE-ProRule" id="PRU01248"/>
    </source>
</evidence>
<keyword evidence="9" id="KW-1185">Reference proteome</keyword>
<dbReference type="InterPro" id="IPR044068">
    <property type="entry name" value="CB"/>
</dbReference>
<dbReference type="InterPro" id="IPR038488">
    <property type="entry name" value="Integrase_DNA-bd_sf"/>
</dbReference>
<gene>
    <name evidence="8" type="ORF">E4P82_18420</name>
</gene>
<proteinExistence type="inferred from homology"/>
<dbReference type="Proteomes" id="UP000760480">
    <property type="component" value="Unassembled WGS sequence"/>
</dbReference>
<dbReference type="EMBL" id="SPMZ01000072">
    <property type="protein sequence ID" value="NMQ20989.1"/>
    <property type="molecule type" value="Genomic_DNA"/>
</dbReference>
<name>A0ABX1TR52_9GAMM</name>
<dbReference type="InterPro" id="IPR002104">
    <property type="entry name" value="Integrase_catalytic"/>
</dbReference>
<reference evidence="8 9" key="1">
    <citation type="submission" date="2019-03" db="EMBL/GenBank/DDBJ databases">
        <title>Metabolic reconstructions from genomes of highly enriched 'Candidatus Accumulibacter' and 'Candidatus Competibacter' bioreactor populations.</title>
        <authorList>
            <person name="Annavajhala M.K."/>
            <person name="Welles L."/>
            <person name="Abbas B."/>
            <person name="Sorokin D."/>
            <person name="Park H."/>
            <person name="Van Loosdrecht M."/>
            <person name="Chandran K."/>
        </authorList>
    </citation>
    <scope>NUCLEOTIDE SEQUENCE [LARGE SCALE GENOMIC DNA]</scope>
    <source>
        <strain evidence="8 9">SBR_G</strain>
    </source>
</reference>
<feature type="domain" description="Core-binding (CB)" evidence="7">
    <location>
        <begin position="119"/>
        <end position="197"/>
    </location>
</feature>
<evidence type="ECO:0000313" key="9">
    <source>
        <dbReference type="Proteomes" id="UP000760480"/>
    </source>
</evidence>
<dbReference type="Gene3D" id="1.10.150.130">
    <property type="match status" value="1"/>
</dbReference>
<dbReference type="SUPFAM" id="SSF56349">
    <property type="entry name" value="DNA breaking-rejoining enzymes"/>
    <property type="match status" value="1"/>
</dbReference>
<dbReference type="InterPro" id="IPR010998">
    <property type="entry name" value="Integrase_recombinase_N"/>
</dbReference>
<organism evidence="8 9">
    <name type="scientific">Candidatus Competibacter phosphatis</name>
    <dbReference type="NCBI Taxonomy" id="221280"/>
    <lineage>
        <taxon>Bacteria</taxon>
        <taxon>Pseudomonadati</taxon>
        <taxon>Pseudomonadota</taxon>
        <taxon>Gammaproteobacteria</taxon>
        <taxon>Candidatus Competibacteraceae</taxon>
        <taxon>Candidatus Competibacter</taxon>
    </lineage>
</organism>
<evidence type="ECO:0000259" key="6">
    <source>
        <dbReference type="PROSITE" id="PS51898"/>
    </source>
</evidence>